<dbReference type="PANTHER" id="PTHR21077">
    <property type="entry name" value="EME1 PROTEIN"/>
    <property type="match status" value="1"/>
</dbReference>
<evidence type="ECO:0000256" key="5">
    <source>
        <dbReference type="ARBA" id="ARBA00022723"/>
    </source>
</evidence>
<keyword evidence="9" id="KW-0460">Magnesium</keyword>
<dbReference type="InterPro" id="IPR033310">
    <property type="entry name" value="Mms4/EME1/EME2"/>
</dbReference>
<evidence type="ECO:0000256" key="14">
    <source>
        <dbReference type="SAM" id="Coils"/>
    </source>
</evidence>
<protein>
    <recommendedName>
        <fullName evidence="16">ERCC4 domain-containing protein</fullName>
    </recommendedName>
</protein>
<proteinExistence type="inferred from homology"/>
<keyword evidence="6" id="KW-0255">Endonuclease</keyword>
<evidence type="ECO:0000256" key="15">
    <source>
        <dbReference type="SAM" id="MobiDB-lite"/>
    </source>
</evidence>
<comment type="caution">
    <text evidence="17">The sequence shown here is derived from an EMBL/GenBank/DDBJ whole genome shotgun (WGS) entry which is preliminary data.</text>
</comment>
<evidence type="ECO:0000256" key="8">
    <source>
        <dbReference type="ARBA" id="ARBA00022801"/>
    </source>
</evidence>
<keyword evidence="7" id="KW-0227">DNA damage</keyword>
<dbReference type="STRING" id="1097556.R4XBD5"/>
<feature type="coiled-coil region" evidence="14">
    <location>
        <begin position="221"/>
        <end position="255"/>
    </location>
</feature>
<keyword evidence="18" id="KW-1185">Reference proteome</keyword>
<dbReference type="AlphaFoldDB" id="R4XBD5"/>
<evidence type="ECO:0000256" key="1">
    <source>
        <dbReference type="ARBA" id="ARBA00001946"/>
    </source>
</evidence>
<dbReference type="GO" id="GO:0031297">
    <property type="term" value="P:replication fork processing"/>
    <property type="evidence" value="ECO:0007669"/>
    <property type="project" value="TreeGrafter"/>
</dbReference>
<keyword evidence="4" id="KW-0540">Nuclease</keyword>
<dbReference type="GO" id="GO:0008821">
    <property type="term" value="F:crossover junction DNA endonuclease activity"/>
    <property type="evidence" value="ECO:0007669"/>
    <property type="project" value="TreeGrafter"/>
</dbReference>
<evidence type="ECO:0000256" key="10">
    <source>
        <dbReference type="ARBA" id="ARBA00023172"/>
    </source>
</evidence>
<evidence type="ECO:0000313" key="18">
    <source>
        <dbReference type="Proteomes" id="UP000013776"/>
    </source>
</evidence>
<dbReference type="PANTHER" id="PTHR21077:SF5">
    <property type="entry name" value="CROSSOVER JUNCTION ENDONUCLEASE MMS4"/>
    <property type="match status" value="1"/>
</dbReference>
<comment type="subcellular location">
    <subcellularLocation>
        <location evidence="2">Nucleus</location>
    </subcellularLocation>
</comment>
<dbReference type="InterPro" id="IPR042530">
    <property type="entry name" value="EME1/EME2_C"/>
</dbReference>
<keyword evidence="10" id="KW-0233">DNA recombination</keyword>
<dbReference type="GO" id="GO:0000712">
    <property type="term" value="P:resolution of meiotic recombination intermediates"/>
    <property type="evidence" value="ECO:0007669"/>
    <property type="project" value="TreeGrafter"/>
</dbReference>
<evidence type="ECO:0000313" key="17">
    <source>
        <dbReference type="EMBL" id="CCG83164.1"/>
    </source>
</evidence>
<name>R4XBD5_TAPDE</name>
<keyword evidence="5" id="KW-0479">Metal-binding</keyword>
<keyword evidence="14" id="KW-0175">Coiled coil</keyword>
<evidence type="ECO:0000256" key="11">
    <source>
        <dbReference type="ARBA" id="ARBA00023204"/>
    </source>
</evidence>
<evidence type="ECO:0000256" key="7">
    <source>
        <dbReference type="ARBA" id="ARBA00022763"/>
    </source>
</evidence>
<evidence type="ECO:0000256" key="13">
    <source>
        <dbReference type="ARBA" id="ARBA00023254"/>
    </source>
</evidence>
<dbReference type="CDD" id="cd20085">
    <property type="entry name" value="XPF_nuclease_Mms4"/>
    <property type="match status" value="1"/>
</dbReference>
<dbReference type="eggNOG" id="ENOG502R8ER">
    <property type="taxonomic scope" value="Eukaryota"/>
</dbReference>
<evidence type="ECO:0000256" key="6">
    <source>
        <dbReference type="ARBA" id="ARBA00022759"/>
    </source>
</evidence>
<dbReference type="Gene3D" id="1.10.150.670">
    <property type="entry name" value="Crossover junction endonuclease EME1, DNA-binding domain"/>
    <property type="match status" value="1"/>
</dbReference>
<dbReference type="GO" id="GO:0006302">
    <property type="term" value="P:double-strand break repair"/>
    <property type="evidence" value="ECO:0007669"/>
    <property type="project" value="TreeGrafter"/>
</dbReference>
<dbReference type="Gene3D" id="3.40.50.10130">
    <property type="match status" value="1"/>
</dbReference>
<gene>
    <name evidence="17" type="ORF">TAPDE_003341</name>
</gene>
<dbReference type="GO" id="GO:0048476">
    <property type="term" value="C:Holliday junction resolvase complex"/>
    <property type="evidence" value="ECO:0007669"/>
    <property type="project" value="InterPro"/>
</dbReference>
<dbReference type="InterPro" id="IPR047521">
    <property type="entry name" value="XPF_nuclease_EME1_ascomycetes"/>
</dbReference>
<dbReference type="VEuPathDB" id="FungiDB:TAPDE_003341"/>
<dbReference type="Pfam" id="PF02732">
    <property type="entry name" value="ERCC4"/>
    <property type="match status" value="1"/>
</dbReference>
<dbReference type="InterPro" id="IPR006166">
    <property type="entry name" value="ERCC4_domain"/>
</dbReference>
<dbReference type="GO" id="GO:0031573">
    <property type="term" value="P:mitotic intra-S DNA damage checkpoint signaling"/>
    <property type="evidence" value="ECO:0007669"/>
    <property type="project" value="TreeGrafter"/>
</dbReference>
<keyword evidence="8" id="KW-0378">Hydrolase</keyword>
<organism evidence="17 18">
    <name type="scientific">Taphrina deformans (strain PYCC 5710 / ATCC 11124 / CBS 356.35 / IMI 108563 / JCM 9778 / NBRC 8474)</name>
    <name type="common">Peach leaf curl fungus</name>
    <name type="synonym">Lalaria deformans</name>
    <dbReference type="NCBI Taxonomy" id="1097556"/>
    <lineage>
        <taxon>Eukaryota</taxon>
        <taxon>Fungi</taxon>
        <taxon>Dikarya</taxon>
        <taxon>Ascomycota</taxon>
        <taxon>Taphrinomycotina</taxon>
        <taxon>Taphrinomycetes</taxon>
        <taxon>Taphrinales</taxon>
        <taxon>Taphrinaceae</taxon>
        <taxon>Taphrina</taxon>
    </lineage>
</organism>
<evidence type="ECO:0000256" key="9">
    <source>
        <dbReference type="ARBA" id="ARBA00022842"/>
    </source>
</evidence>
<reference evidence="17 18" key="1">
    <citation type="journal article" date="2013" name="MBio">
        <title>Genome sequencing of the plant pathogen Taphrina deformans, the causal agent of peach leaf curl.</title>
        <authorList>
            <person name="Cisse O.H."/>
            <person name="Almeida J.M.G.C.F."/>
            <person name="Fonseca A."/>
            <person name="Kumar A.A."/>
            <person name="Salojaervi J."/>
            <person name="Overmyer K."/>
            <person name="Hauser P.M."/>
            <person name="Pagni M."/>
        </authorList>
    </citation>
    <scope>NUCLEOTIDE SEQUENCE [LARGE SCALE GENOMIC DNA]</scope>
    <source>
        <strain evidence="18">PYCC 5710 / ATCC 11124 / CBS 356.35 / IMI 108563 / JCM 9778 / NBRC 8474</strain>
    </source>
</reference>
<feature type="domain" description="ERCC4" evidence="16">
    <location>
        <begin position="287"/>
        <end position="461"/>
    </location>
</feature>
<evidence type="ECO:0000259" key="16">
    <source>
        <dbReference type="Pfam" id="PF02732"/>
    </source>
</evidence>
<dbReference type="Proteomes" id="UP000013776">
    <property type="component" value="Unassembled WGS sequence"/>
</dbReference>
<sequence length="578" mass="63520">MEVIDIEDSPGKSTQIGHSPVRATCIISLSDSDESTHLPDIPLRRAFSVQDSQRPGSQQATDTQSQFPSDVDVIELTSSPTAKQQASMQEYLGSPRGLAGIKSSSDEELPDLLTRLHRPNIAPSKPAKISKSETLPTTFSTASASAIVRPIAPLSSRILDNIDTLMQERASEATLVVSQAAARNSLSKKCSTDSDTEEDSIAITSTKTAKRKLDKQSNAISLKEQKKLEREKLKLEKAQEKEQRLNEKRKAQSIAAVNTLKKTKKDSAPEMIVEMCSSVERSAFSTHFEQFMQSLGCTWSMVPMPIEGLMRIRRKLIAEYNPEKGYWIPLVTPEVVEEDQLIVFMKSAQFLRIAASAASLEEHVRSVKRQRPSAKILYLIEGLAALVKKSQAQKNRAYQAAVRAAGISSDEVSRPRKARMTDSTSNVDEILIEDALLDLQVIHNCLIVHSTSPADSAEHLSILISDLSTVPYKLERTGTLDIFCTESGQIKTGTDVRDTFEKMLQAIARVTPQIAQAVATKYCSIRELCAALHRGPQILELIPKGHNVDGTVTGQVLGTATSLRIYKALMSQDAHMDA</sequence>
<keyword evidence="12" id="KW-0539">Nucleus</keyword>
<evidence type="ECO:0000256" key="12">
    <source>
        <dbReference type="ARBA" id="ARBA00023242"/>
    </source>
</evidence>
<evidence type="ECO:0000256" key="3">
    <source>
        <dbReference type="ARBA" id="ARBA00005313"/>
    </source>
</evidence>
<comment type="cofactor">
    <cofactor evidence="1">
        <name>Mg(2+)</name>
        <dbReference type="ChEBI" id="CHEBI:18420"/>
    </cofactor>
</comment>
<dbReference type="GO" id="GO:0003677">
    <property type="term" value="F:DNA binding"/>
    <property type="evidence" value="ECO:0007669"/>
    <property type="project" value="InterPro"/>
</dbReference>
<evidence type="ECO:0000256" key="2">
    <source>
        <dbReference type="ARBA" id="ARBA00004123"/>
    </source>
</evidence>
<dbReference type="OrthoDB" id="343092at2759"/>
<keyword evidence="13" id="KW-0469">Meiosis</keyword>
<accession>R4XBD5</accession>
<evidence type="ECO:0000256" key="4">
    <source>
        <dbReference type="ARBA" id="ARBA00022722"/>
    </source>
</evidence>
<feature type="region of interest" description="Disordered" evidence="15">
    <location>
        <begin position="49"/>
        <end position="68"/>
    </location>
</feature>
<comment type="similarity">
    <text evidence="3">Belongs to the EME1/MMS4 family.</text>
</comment>
<dbReference type="GO" id="GO:0005634">
    <property type="term" value="C:nucleus"/>
    <property type="evidence" value="ECO:0007669"/>
    <property type="project" value="UniProtKB-SubCell"/>
</dbReference>
<dbReference type="EMBL" id="CAHR02000127">
    <property type="protein sequence ID" value="CCG83164.1"/>
    <property type="molecule type" value="Genomic_DNA"/>
</dbReference>
<dbReference type="GO" id="GO:0046872">
    <property type="term" value="F:metal ion binding"/>
    <property type="evidence" value="ECO:0007669"/>
    <property type="project" value="UniProtKB-KW"/>
</dbReference>
<keyword evidence="11" id="KW-0234">DNA repair</keyword>